<evidence type="ECO:0000256" key="5">
    <source>
        <dbReference type="SAM" id="MobiDB-lite"/>
    </source>
</evidence>
<reference evidence="7" key="1">
    <citation type="journal article" date="2019" name="Int. J. Syst. Evol. Microbiol.">
        <title>The Global Catalogue of Microorganisms (GCM) 10K type strain sequencing project: providing services to taxonomists for standard genome sequencing and annotation.</title>
        <authorList>
            <consortium name="The Broad Institute Genomics Platform"/>
            <consortium name="The Broad Institute Genome Sequencing Center for Infectious Disease"/>
            <person name="Wu L."/>
            <person name="Ma J."/>
        </authorList>
    </citation>
    <scope>NUCLEOTIDE SEQUENCE [LARGE SCALE GENOMIC DNA]</scope>
    <source>
        <strain evidence="7">CCUG 60527</strain>
    </source>
</reference>
<dbReference type="GO" id="GO:0008783">
    <property type="term" value="F:agmatinase activity"/>
    <property type="evidence" value="ECO:0007669"/>
    <property type="project" value="UniProtKB-EC"/>
</dbReference>
<comment type="similarity">
    <text evidence="1">Belongs to the arginase family. Agmatinase subfamily.</text>
</comment>
<comment type="caution">
    <text evidence="6">The sequence shown here is derived from an EMBL/GenBank/DDBJ whole genome shotgun (WGS) entry which is preliminary data.</text>
</comment>
<dbReference type="InterPro" id="IPR020855">
    <property type="entry name" value="Ureohydrolase_Mn_BS"/>
</dbReference>
<dbReference type="EMBL" id="JBHTJR010000014">
    <property type="protein sequence ID" value="MFD0991807.1"/>
    <property type="molecule type" value="Genomic_DNA"/>
</dbReference>
<keyword evidence="2" id="KW-0479">Metal-binding</keyword>
<feature type="compositionally biased region" description="Basic and acidic residues" evidence="5">
    <location>
        <begin position="297"/>
        <end position="313"/>
    </location>
</feature>
<organism evidence="6 7">
    <name type="scientific">Tenacibaculum geojense</name>
    <dbReference type="NCBI Taxonomy" id="915352"/>
    <lineage>
        <taxon>Bacteria</taxon>
        <taxon>Pseudomonadati</taxon>
        <taxon>Bacteroidota</taxon>
        <taxon>Flavobacteriia</taxon>
        <taxon>Flavobacteriales</taxon>
        <taxon>Flavobacteriaceae</taxon>
        <taxon>Tenacibaculum</taxon>
    </lineage>
</organism>
<dbReference type="Gene3D" id="3.40.800.10">
    <property type="entry name" value="Ureohydrolase domain"/>
    <property type="match status" value="1"/>
</dbReference>
<dbReference type="PROSITE" id="PS51409">
    <property type="entry name" value="ARGINASE_2"/>
    <property type="match status" value="1"/>
</dbReference>
<gene>
    <name evidence="6" type="primary">speB</name>
    <name evidence="6" type="ORF">ACFQ1U_01200</name>
</gene>
<evidence type="ECO:0000256" key="2">
    <source>
        <dbReference type="ARBA" id="ARBA00022723"/>
    </source>
</evidence>
<evidence type="ECO:0000313" key="7">
    <source>
        <dbReference type="Proteomes" id="UP001597062"/>
    </source>
</evidence>
<dbReference type="PANTHER" id="PTHR11358:SF26">
    <property type="entry name" value="GUANIDINO ACID HYDROLASE, MITOCHONDRIAL"/>
    <property type="match status" value="1"/>
</dbReference>
<dbReference type="NCBIfam" id="TIGR01230">
    <property type="entry name" value="agmatinase"/>
    <property type="match status" value="1"/>
</dbReference>
<dbReference type="EC" id="3.5.3.11" evidence="6"/>
<evidence type="ECO:0000256" key="4">
    <source>
        <dbReference type="RuleBase" id="RU003684"/>
    </source>
</evidence>
<dbReference type="SUPFAM" id="SSF52768">
    <property type="entry name" value="Arginase/deacetylase"/>
    <property type="match status" value="1"/>
</dbReference>
<dbReference type="InterPro" id="IPR006035">
    <property type="entry name" value="Ureohydrolase"/>
</dbReference>
<dbReference type="CDD" id="cd11593">
    <property type="entry name" value="Agmatinase-like_2"/>
    <property type="match status" value="1"/>
</dbReference>
<evidence type="ECO:0000256" key="1">
    <source>
        <dbReference type="ARBA" id="ARBA00009227"/>
    </source>
</evidence>
<dbReference type="InterPro" id="IPR023696">
    <property type="entry name" value="Ureohydrolase_dom_sf"/>
</dbReference>
<dbReference type="InterPro" id="IPR005925">
    <property type="entry name" value="Agmatinase-rel"/>
</dbReference>
<feature type="region of interest" description="Disordered" evidence="5">
    <location>
        <begin position="288"/>
        <end position="313"/>
    </location>
</feature>
<dbReference type="PIRSF" id="PIRSF036979">
    <property type="entry name" value="Arginase"/>
    <property type="match status" value="1"/>
</dbReference>
<sequence>MKTTKTYAGIPEKYGKLETAKVVLIPVPYDGTSTWQKGADKGPEAFLNASENMELYDIETNSEVYKEGIFLADPVTESTSPEAMVEAVHATTKKYINKNKFVTLFGGEHSISIGTIRAFNECFDNLTVLHIDAHADLRKEYEGSTCNHACAVYEASQNTNLVQVGIRSMDVTERTVMNEEKVFFAHEMAINEYWMDNVIDQLTGNVFITFDLDALDPSILPSTGTPEPGGLFWYETLEFLRRVFEEKNVVGFDIVELCPNEIDKSSDFAAAKLYYKMLSYKFSDTENDDFDEDEEDDKHASIAKFKNDLEEDY</sequence>
<dbReference type="PANTHER" id="PTHR11358">
    <property type="entry name" value="ARGINASE/AGMATINASE"/>
    <property type="match status" value="1"/>
</dbReference>
<protein>
    <submittedName>
        <fullName evidence="6">Agmatinase</fullName>
        <ecNumber evidence="6">3.5.3.11</ecNumber>
    </submittedName>
</protein>
<dbReference type="RefSeq" id="WP_386104455.1">
    <property type="nucleotide sequence ID" value="NZ_JBHTJR010000014.1"/>
</dbReference>
<evidence type="ECO:0000256" key="3">
    <source>
        <dbReference type="ARBA" id="ARBA00022801"/>
    </source>
</evidence>
<keyword evidence="3 4" id="KW-0378">Hydrolase</keyword>
<dbReference type="Pfam" id="PF00491">
    <property type="entry name" value="Arginase"/>
    <property type="match status" value="1"/>
</dbReference>
<keyword evidence="7" id="KW-1185">Reference proteome</keyword>
<evidence type="ECO:0000313" key="6">
    <source>
        <dbReference type="EMBL" id="MFD0991807.1"/>
    </source>
</evidence>
<dbReference type="PROSITE" id="PS01053">
    <property type="entry name" value="ARGINASE_1"/>
    <property type="match status" value="1"/>
</dbReference>
<name>A0ABW3JMV9_9FLAO</name>
<proteinExistence type="inferred from homology"/>
<accession>A0ABW3JMV9</accession>
<dbReference type="Proteomes" id="UP001597062">
    <property type="component" value="Unassembled WGS sequence"/>
</dbReference>